<dbReference type="SMART" id="SM00530">
    <property type="entry name" value="HTH_XRE"/>
    <property type="match status" value="1"/>
</dbReference>
<dbReference type="EMBL" id="BJYS01000024">
    <property type="protein sequence ID" value="GEO05497.1"/>
    <property type="molecule type" value="Genomic_DNA"/>
</dbReference>
<comment type="caution">
    <text evidence="3">The sequence shown here is derived from an EMBL/GenBank/DDBJ whole genome shotgun (WGS) entry which is preliminary data.</text>
</comment>
<dbReference type="AlphaFoldDB" id="A0A512B129"/>
<reference evidence="3 4" key="1">
    <citation type="submission" date="2019-07" db="EMBL/GenBank/DDBJ databases">
        <title>Whole genome shotgun sequence of Adhaeribacter aerolatus NBRC 106133.</title>
        <authorList>
            <person name="Hosoyama A."/>
            <person name="Uohara A."/>
            <person name="Ohji S."/>
            <person name="Ichikawa N."/>
        </authorList>
    </citation>
    <scope>NUCLEOTIDE SEQUENCE [LARGE SCALE GENOMIC DNA]</scope>
    <source>
        <strain evidence="3 4">NBRC 106133</strain>
    </source>
</reference>
<name>A0A512B129_9BACT</name>
<dbReference type="InterPro" id="IPR013430">
    <property type="entry name" value="Toxin_antidote_HigA"/>
</dbReference>
<dbReference type="Pfam" id="PF01381">
    <property type="entry name" value="HTH_3"/>
    <property type="match status" value="1"/>
</dbReference>
<gene>
    <name evidence="3" type="ORF">AAE02nite_31610</name>
</gene>
<evidence type="ECO:0000313" key="4">
    <source>
        <dbReference type="Proteomes" id="UP000321532"/>
    </source>
</evidence>
<sequence>MIMFNPPHPGEILREYTDATELSVTQIAAKLHISRKVLSQILNGHAGISAEMAWKLSAAFSTTPDVWINLQKQYDLWQAKQKVDISQIPQLLVQAA</sequence>
<protein>
    <submittedName>
        <fullName evidence="3">Transcriptional regulator</fullName>
    </submittedName>
</protein>
<dbReference type="CDD" id="cd00093">
    <property type="entry name" value="HTH_XRE"/>
    <property type="match status" value="1"/>
</dbReference>
<keyword evidence="1" id="KW-0238">DNA-binding</keyword>
<dbReference type="NCBIfam" id="TIGR02607">
    <property type="entry name" value="antidote_HigA"/>
    <property type="match status" value="1"/>
</dbReference>
<dbReference type="OrthoDB" id="3174593at2"/>
<dbReference type="PROSITE" id="PS50943">
    <property type="entry name" value="HTH_CROC1"/>
    <property type="match status" value="1"/>
</dbReference>
<evidence type="ECO:0000259" key="2">
    <source>
        <dbReference type="PROSITE" id="PS50943"/>
    </source>
</evidence>
<dbReference type="GO" id="GO:0003677">
    <property type="term" value="F:DNA binding"/>
    <property type="evidence" value="ECO:0007669"/>
    <property type="project" value="UniProtKB-KW"/>
</dbReference>
<dbReference type="RefSeq" id="WP_146899604.1">
    <property type="nucleotide sequence ID" value="NZ_BJYS01000024.1"/>
</dbReference>
<dbReference type="Gene3D" id="1.10.260.40">
    <property type="entry name" value="lambda repressor-like DNA-binding domains"/>
    <property type="match status" value="1"/>
</dbReference>
<dbReference type="PANTHER" id="PTHR36924">
    <property type="entry name" value="ANTITOXIN HIGA-1"/>
    <property type="match status" value="1"/>
</dbReference>
<keyword evidence="4" id="KW-1185">Reference proteome</keyword>
<dbReference type="InterPro" id="IPR010982">
    <property type="entry name" value="Lambda_DNA-bd_dom_sf"/>
</dbReference>
<dbReference type="PANTHER" id="PTHR36924:SF1">
    <property type="entry name" value="ANTITOXIN HIGA-1"/>
    <property type="match status" value="1"/>
</dbReference>
<organism evidence="3 4">
    <name type="scientific">Adhaeribacter aerolatus</name>
    <dbReference type="NCBI Taxonomy" id="670289"/>
    <lineage>
        <taxon>Bacteria</taxon>
        <taxon>Pseudomonadati</taxon>
        <taxon>Bacteroidota</taxon>
        <taxon>Cytophagia</taxon>
        <taxon>Cytophagales</taxon>
        <taxon>Hymenobacteraceae</taxon>
        <taxon>Adhaeribacter</taxon>
    </lineage>
</organism>
<evidence type="ECO:0000256" key="1">
    <source>
        <dbReference type="ARBA" id="ARBA00023125"/>
    </source>
</evidence>
<feature type="domain" description="HTH cro/C1-type" evidence="2">
    <location>
        <begin position="13"/>
        <end position="67"/>
    </location>
</feature>
<dbReference type="SUPFAM" id="SSF47413">
    <property type="entry name" value="lambda repressor-like DNA-binding domains"/>
    <property type="match status" value="1"/>
</dbReference>
<dbReference type="Proteomes" id="UP000321532">
    <property type="component" value="Unassembled WGS sequence"/>
</dbReference>
<dbReference type="InterPro" id="IPR001387">
    <property type="entry name" value="Cro/C1-type_HTH"/>
</dbReference>
<accession>A0A512B129</accession>
<evidence type="ECO:0000313" key="3">
    <source>
        <dbReference type="EMBL" id="GEO05497.1"/>
    </source>
</evidence>
<proteinExistence type="predicted"/>